<keyword evidence="3" id="KW-0597">Phosphoprotein</keyword>
<accession>A0A414PM37</accession>
<sequence>MNKIKYLEFGTGGMRGVMGIGTNRMNEYTIGKATQGLANYLIKSSGETGKSKGVVIGYDSRINSVKFAERTAFVLCANGIKTYLFDSIKSTPELSFAVRELKCQAGVMITASHNPKEYNGYKVYWEDGGQLVEPQARGIIEEVNDTDEFDDVKVTTKEEALANGLLTILSDELDSKYLESVKKETILNSLPKNIKIIYSPLHGTGGRPVKRLLEELGYTNIYVVDEQFEPNGEFPTCHYANPEEKSVFDLAIKLAESKGANICIANDPDADRTGMMVKEDGEWIYFNGNQIGTLLLSYILKNSREIKSNSAVVSTIVTTPMLDLLAKDYNLKVFRTLTGFKYIGEKIREFEEGKYDNSFLFGMEESIGYLKGDYVRDKDGILGVMLIVEMCSYFESIGTTPLRELNKLYDKYGWYSEITYPVTRAGEKGQEEISTMMSELRKQDSKEFLGEKVITRYDYKYDELGLPKSNVIQYILEDGSCITIRPSGTEPKIKYYIYTKDISKEKADKKLQDLLEKLKVYMESLLG</sequence>
<evidence type="ECO:0000256" key="4">
    <source>
        <dbReference type="ARBA" id="ARBA00022723"/>
    </source>
</evidence>
<evidence type="ECO:0000256" key="3">
    <source>
        <dbReference type="ARBA" id="ARBA00022553"/>
    </source>
</evidence>
<dbReference type="InterPro" id="IPR036900">
    <property type="entry name" value="A-D-PHexomutase_C_sf"/>
</dbReference>
<dbReference type="PANTHER" id="PTHR45745">
    <property type="entry name" value="PHOSPHOMANNOMUTASE 45A"/>
    <property type="match status" value="1"/>
</dbReference>
<dbReference type="InterPro" id="IPR016066">
    <property type="entry name" value="A-D-PHexomutase_CS"/>
</dbReference>
<dbReference type="CDD" id="cd05799">
    <property type="entry name" value="PGM2"/>
    <property type="match status" value="1"/>
</dbReference>
<dbReference type="SUPFAM" id="SSF53738">
    <property type="entry name" value="Phosphoglucomutase, first 3 domains"/>
    <property type="match status" value="3"/>
</dbReference>
<feature type="domain" description="Alpha-D-phosphohexomutase alpha/beta/alpha" evidence="8">
    <location>
        <begin position="8"/>
        <end position="148"/>
    </location>
</feature>
<feature type="domain" description="Alpha-D-phosphohexomutase alpha/beta/alpha" evidence="9">
    <location>
        <begin position="176"/>
        <end position="281"/>
    </location>
</feature>
<evidence type="ECO:0000256" key="2">
    <source>
        <dbReference type="ARBA" id="ARBA00010231"/>
    </source>
</evidence>
<dbReference type="InterPro" id="IPR005844">
    <property type="entry name" value="A-D-PHexomutase_a/b/a-I"/>
</dbReference>
<dbReference type="AlphaFoldDB" id="A0A414PM37"/>
<gene>
    <name evidence="11" type="ORF">DW663_12565</name>
</gene>
<dbReference type="InterPro" id="IPR005845">
    <property type="entry name" value="A-D-PHexomutase_a/b/a-II"/>
</dbReference>
<keyword evidence="4 7" id="KW-0479">Metal-binding</keyword>
<dbReference type="GO" id="GO:0008973">
    <property type="term" value="F:phosphopentomutase activity"/>
    <property type="evidence" value="ECO:0007669"/>
    <property type="project" value="TreeGrafter"/>
</dbReference>
<evidence type="ECO:0000256" key="7">
    <source>
        <dbReference type="RuleBase" id="RU004326"/>
    </source>
</evidence>
<keyword evidence="6" id="KW-0413">Isomerase</keyword>
<dbReference type="Gene3D" id="3.40.120.10">
    <property type="entry name" value="Alpha-D-Glucose-1,6-Bisphosphate, subunit A, domain 3"/>
    <property type="match status" value="3"/>
</dbReference>
<dbReference type="Proteomes" id="UP000284676">
    <property type="component" value="Unassembled WGS sequence"/>
</dbReference>
<proteinExistence type="inferred from homology"/>
<evidence type="ECO:0000256" key="6">
    <source>
        <dbReference type="ARBA" id="ARBA00023235"/>
    </source>
</evidence>
<comment type="caution">
    <text evidence="11">The sequence shown here is derived from an EMBL/GenBank/DDBJ whole genome shotgun (WGS) entry which is preliminary data.</text>
</comment>
<evidence type="ECO:0000259" key="10">
    <source>
        <dbReference type="Pfam" id="PF02880"/>
    </source>
</evidence>
<evidence type="ECO:0000256" key="1">
    <source>
        <dbReference type="ARBA" id="ARBA00001946"/>
    </source>
</evidence>
<dbReference type="Pfam" id="PF02879">
    <property type="entry name" value="PGM_PMM_II"/>
    <property type="match status" value="1"/>
</dbReference>
<name>A0A414PM37_FUSMR</name>
<evidence type="ECO:0000259" key="9">
    <source>
        <dbReference type="Pfam" id="PF02879"/>
    </source>
</evidence>
<dbReference type="Pfam" id="PF02878">
    <property type="entry name" value="PGM_PMM_I"/>
    <property type="match status" value="1"/>
</dbReference>
<keyword evidence="5 7" id="KW-0460">Magnesium</keyword>
<reference evidence="11 12" key="1">
    <citation type="submission" date="2018-08" db="EMBL/GenBank/DDBJ databases">
        <title>A genome reference for cultivated species of the human gut microbiota.</title>
        <authorList>
            <person name="Zou Y."/>
            <person name="Xue W."/>
            <person name="Luo G."/>
        </authorList>
    </citation>
    <scope>NUCLEOTIDE SEQUENCE [LARGE SCALE GENOMIC DNA]</scope>
    <source>
        <strain evidence="11 12">AM25-1</strain>
    </source>
</reference>
<feature type="domain" description="Alpha-D-phosphohexomutase alpha/beta/alpha" evidence="10">
    <location>
        <begin position="287"/>
        <end position="411"/>
    </location>
</feature>
<comment type="cofactor">
    <cofactor evidence="1">
        <name>Mg(2+)</name>
        <dbReference type="ChEBI" id="CHEBI:18420"/>
    </cofactor>
</comment>
<comment type="similarity">
    <text evidence="2 7">Belongs to the phosphohexose mutase family.</text>
</comment>
<dbReference type="PROSITE" id="PS00710">
    <property type="entry name" value="PGM_PMM"/>
    <property type="match status" value="1"/>
</dbReference>
<dbReference type="GO" id="GO:0006166">
    <property type="term" value="P:purine ribonucleoside salvage"/>
    <property type="evidence" value="ECO:0007669"/>
    <property type="project" value="TreeGrafter"/>
</dbReference>
<dbReference type="Pfam" id="PF02880">
    <property type="entry name" value="PGM_PMM_III"/>
    <property type="match status" value="1"/>
</dbReference>
<dbReference type="PANTHER" id="PTHR45745:SF1">
    <property type="entry name" value="PHOSPHOGLUCOMUTASE 2B-RELATED"/>
    <property type="match status" value="1"/>
</dbReference>
<dbReference type="InterPro" id="IPR005841">
    <property type="entry name" value="Alpha-D-phosphohexomutase_SF"/>
</dbReference>
<evidence type="ECO:0000259" key="8">
    <source>
        <dbReference type="Pfam" id="PF02878"/>
    </source>
</evidence>
<dbReference type="PRINTS" id="PR00509">
    <property type="entry name" value="PGMPMM"/>
</dbReference>
<evidence type="ECO:0000256" key="5">
    <source>
        <dbReference type="ARBA" id="ARBA00022842"/>
    </source>
</evidence>
<organism evidence="11 12">
    <name type="scientific">Fusobacterium mortiferum</name>
    <dbReference type="NCBI Taxonomy" id="850"/>
    <lineage>
        <taxon>Bacteria</taxon>
        <taxon>Fusobacteriati</taxon>
        <taxon>Fusobacteriota</taxon>
        <taxon>Fusobacteriia</taxon>
        <taxon>Fusobacteriales</taxon>
        <taxon>Fusobacteriaceae</taxon>
        <taxon>Fusobacterium</taxon>
    </lineage>
</organism>
<dbReference type="Gene3D" id="3.30.310.50">
    <property type="entry name" value="Alpha-D-phosphohexomutase, C-terminal domain"/>
    <property type="match status" value="1"/>
</dbReference>
<evidence type="ECO:0000313" key="12">
    <source>
        <dbReference type="Proteomes" id="UP000284676"/>
    </source>
</evidence>
<dbReference type="GO" id="GO:0005975">
    <property type="term" value="P:carbohydrate metabolic process"/>
    <property type="evidence" value="ECO:0007669"/>
    <property type="project" value="InterPro"/>
</dbReference>
<dbReference type="RefSeq" id="WP_118234766.1">
    <property type="nucleotide sequence ID" value="NZ_QRHL01000046.1"/>
</dbReference>
<dbReference type="SUPFAM" id="SSF55957">
    <property type="entry name" value="Phosphoglucomutase, C-terminal domain"/>
    <property type="match status" value="1"/>
</dbReference>
<dbReference type="InterPro" id="IPR016055">
    <property type="entry name" value="A-D-PHexomutase_a/b/a-I/II/III"/>
</dbReference>
<dbReference type="GO" id="GO:0000287">
    <property type="term" value="F:magnesium ion binding"/>
    <property type="evidence" value="ECO:0007669"/>
    <property type="project" value="InterPro"/>
</dbReference>
<evidence type="ECO:0000313" key="11">
    <source>
        <dbReference type="EMBL" id="RHF69634.1"/>
    </source>
</evidence>
<dbReference type="EMBL" id="QRHL01000046">
    <property type="protein sequence ID" value="RHF69634.1"/>
    <property type="molecule type" value="Genomic_DNA"/>
</dbReference>
<dbReference type="InterPro" id="IPR005846">
    <property type="entry name" value="A-D-PHexomutase_a/b/a-III"/>
</dbReference>
<protein>
    <submittedName>
        <fullName evidence="11">Phospho-sugar mutase</fullName>
    </submittedName>
</protein>